<sequence>MKKLSIITLLMFSMGFASTSFSTGKTVDDYLGYSDRMNNPADQIRHGRDADDSSRTAHPRNNQATAVVTPRGEQNTDDRESRRIGKLLWKHDHVQGGHGNVK</sequence>
<feature type="chain" id="PRO_5015044425" evidence="2">
    <location>
        <begin position="23"/>
        <end position="102"/>
    </location>
</feature>
<evidence type="ECO:0000313" key="5">
    <source>
        <dbReference type="EMBL" id="SOD18661.1"/>
    </source>
</evidence>
<dbReference type="RefSeq" id="WP_062558461.1">
    <property type="nucleotide sequence ID" value="NZ_CP013341.1"/>
</dbReference>
<evidence type="ECO:0000313" key="8">
    <source>
        <dbReference type="Proteomes" id="UP000244110"/>
    </source>
</evidence>
<evidence type="ECO:0000313" key="7">
    <source>
        <dbReference type="Proteomes" id="UP000219335"/>
    </source>
</evidence>
<dbReference type="Proteomes" id="UP000219335">
    <property type="component" value="Unassembled WGS sequence"/>
</dbReference>
<reference evidence="4" key="2">
    <citation type="submission" date="2016-10" db="EMBL/GenBank/DDBJ databases">
        <authorList>
            <person name="de Groot N.N."/>
        </authorList>
    </citation>
    <scope>NUCLEOTIDE SEQUENCE [LARGE SCALE GENOMIC DNA]</scope>
    <source>
        <strain evidence="4">Nm10</strain>
    </source>
</reference>
<evidence type="ECO:0000256" key="1">
    <source>
        <dbReference type="SAM" id="MobiDB-lite"/>
    </source>
</evidence>
<dbReference type="Proteomes" id="UP000244110">
    <property type="component" value="Unassembled WGS sequence"/>
</dbReference>
<accession>A0A0S3AHY7</accession>
<proteinExistence type="predicted"/>
<evidence type="ECO:0000256" key="2">
    <source>
        <dbReference type="SAM" id="SignalP"/>
    </source>
</evidence>
<dbReference type="EMBL" id="FNLN01000001">
    <property type="protein sequence ID" value="SDT84353.1"/>
    <property type="molecule type" value="Genomic_DNA"/>
</dbReference>
<feature type="compositionally biased region" description="Basic and acidic residues" evidence="1">
    <location>
        <begin position="43"/>
        <end position="55"/>
    </location>
</feature>
<keyword evidence="2" id="KW-0732">Signal</keyword>
<dbReference type="EMBL" id="OCMU01000001">
    <property type="protein sequence ID" value="SOD18661.1"/>
    <property type="molecule type" value="Genomic_DNA"/>
</dbReference>
<reference evidence="6" key="1">
    <citation type="submission" date="2016-10" db="EMBL/GenBank/DDBJ databases">
        <authorList>
            <person name="Varghese N."/>
            <person name="Submissions S."/>
        </authorList>
    </citation>
    <scope>NUCLEOTIDE SEQUENCE [LARGE SCALE GENOMIC DNA]</scope>
    <source>
        <strain evidence="6">Nm10</strain>
    </source>
</reference>
<keyword evidence="6" id="KW-1185">Reference proteome</keyword>
<dbReference type="Proteomes" id="UP000182882">
    <property type="component" value="Unassembled WGS sequence"/>
</dbReference>
<organism evidence="3 8">
    <name type="scientific">Nitrosomonas ureae</name>
    <dbReference type="NCBI Taxonomy" id="44577"/>
    <lineage>
        <taxon>Bacteria</taxon>
        <taxon>Pseudomonadati</taxon>
        <taxon>Pseudomonadota</taxon>
        <taxon>Betaproteobacteria</taxon>
        <taxon>Nitrosomonadales</taxon>
        <taxon>Nitrosomonadaceae</taxon>
        <taxon>Nitrosomonas</taxon>
    </lineage>
</organism>
<dbReference type="AlphaFoldDB" id="A0A0S3AHY7"/>
<evidence type="ECO:0000313" key="4">
    <source>
        <dbReference type="EMBL" id="SDT84353.1"/>
    </source>
</evidence>
<gene>
    <name evidence="3" type="ORF">C8R28_101177</name>
    <name evidence="4" type="ORF">SAMN05216406_101232</name>
    <name evidence="5" type="ORF">SAMN06297164_1785</name>
</gene>
<feature type="compositionally biased region" description="Basic and acidic residues" evidence="1">
    <location>
        <begin position="74"/>
        <end position="95"/>
    </location>
</feature>
<dbReference type="KEGG" id="nur:ATY38_05705"/>
<feature type="signal peptide" evidence="2">
    <location>
        <begin position="1"/>
        <end position="22"/>
    </location>
</feature>
<evidence type="ECO:0000313" key="3">
    <source>
        <dbReference type="EMBL" id="PTQ86159.1"/>
    </source>
</evidence>
<protein>
    <submittedName>
        <fullName evidence="3">Uncharacterized protein</fullName>
    </submittedName>
</protein>
<dbReference type="EMBL" id="QAOL01000011">
    <property type="protein sequence ID" value="PTQ86159.1"/>
    <property type="molecule type" value="Genomic_DNA"/>
</dbReference>
<feature type="region of interest" description="Disordered" evidence="1">
    <location>
        <begin position="38"/>
        <end position="102"/>
    </location>
</feature>
<reference evidence="5 7" key="3">
    <citation type="submission" date="2017-09" db="EMBL/GenBank/DDBJ databases">
        <authorList>
            <person name="Ehlers B."/>
            <person name="Leendertz F.H."/>
        </authorList>
    </citation>
    <scope>NUCLEOTIDE SEQUENCE [LARGE SCALE GENOMIC DNA]</scope>
    <source>
        <strain evidence="5 7">Nm42</strain>
    </source>
</reference>
<evidence type="ECO:0000313" key="6">
    <source>
        <dbReference type="Proteomes" id="UP000182882"/>
    </source>
</evidence>
<reference evidence="3 8" key="4">
    <citation type="submission" date="2018-04" db="EMBL/GenBank/DDBJ databases">
        <title>Active sludge and wastewater microbial communities from Klosterneuburg, Austria.</title>
        <authorList>
            <person name="Wagner M."/>
        </authorList>
    </citation>
    <scope>NUCLEOTIDE SEQUENCE [LARGE SCALE GENOMIC DNA]</scope>
    <source>
        <strain evidence="3 8">Nm4</strain>
    </source>
</reference>
<name>A0A0S3AHY7_9PROT</name>